<dbReference type="OrthoDB" id="10712at2157"/>
<comment type="caution">
    <text evidence="5">The sequence shown here is derived from an EMBL/GenBank/DDBJ whole genome shotgun (WGS) entry which is preliminary data.</text>
</comment>
<dbReference type="AlphaFoldDB" id="A0A166EDM7"/>
<dbReference type="Pfam" id="PF01047">
    <property type="entry name" value="MarR"/>
    <property type="match status" value="1"/>
</dbReference>
<evidence type="ECO:0000256" key="2">
    <source>
        <dbReference type="ARBA" id="ARBA00023125"/>
    </source>
</evidence>
<organism evidence="5 6">
    <name type="scientific">Methanobrevibacter cuticularis</name>
    <dbReference type="NCBI Taxonomy" id="47311"/>
    <lineage>
        <taxon>Archaea</taxon>
        <taxon>Methanobacteriati</taxon>
        <taxon>Methanobacteriota</taxon>
        <taxon>Methanomada group</taxon>
        <taxon>Methanobacteria</taxon>
        <taxon>Methanobacteriales</taxon>
        <taxon>Methanobacteriaceae</taxon>
        <taxon>Methanobrevibacter</taxon>
    </lineage>
</organism>
<dbReference type="PANTHER" id="PTHR42756:SF1">
    <property type="entry name" value="TRANSCRIPTIONAL REPRESSOR OF EMRAB OPERON"/>
    <property type="match status" value="1"/>
</dbReference>
<reference evidence="5 6" key="1">
    <citation type="submission" date="2016-04" db="EMBL/GenBank/DDBJ databases">
        <title>Genome sequence of Methanobrevibacter cuticularis DSM 11139.</title>
        <authorList>
            <person name="Poehlein A."/>
            <person name="Seedorf H."/>
            <person name="Daniel R."/>
        </authorList>
    </citation>
    <scope>NUCLEOTIDE SEQUENCE [LARGE SCALE GENOMIC DNA]</scope>
    <source>
        <strain evidence="5 6">DSM 11139</strain>
    </source>
</reference>
<accession>A0A166EDM7</accession>
<dbReference type="SUPFAM" id="SSF46785">
    <property type="entry name" value="Winged helix' DNA-binding domain"/>
    <property type="match status" value="1"/>
</dbReference>
<evidence type="ECO:0000256" key="3">
    <source>
        <dbReference type="ARBA" id="ARBA00023163"/>
    </source>
</evidence>
<keyword evidence="6" id="KW-1185">Reference proteome</keyword>
<proteinExistence type="predicted"/>
<evidence type="ECO:0000256" key="1">
    <source>
        <dbReference type="ARBA" id="ARBA00023015"/>
    </source>
</evidence>
<evidence type="ECO:0000313" key="6">
    <source>
        <dbReference type="Proteomes" id="UP000077275"/>
    </source>
</evidence>
<keyword evidence="3" id="KW-0804">Transcription</keyword>
<dbReference type="PRINTS" id="PR00598">
    <property type="entry name" value="HTHMARR"/>
</dbReference>
<dbReference type="InterPro" id="IPR000835">
    <property type="entry name" value="HTH_MarR-typ"/>
</dbReference>
<dbReference type="InterPro" id="IPR036388">
    <property type="entry name" value="WH-like_DNA-bd_sf"/>
</dbReference>
<keyword evidence="2" id="KW-0238">DNA-binding</keyword>
<evidence type="ECO:0000259" key="4">
    <source>
        <dbReference type="PROSITE" id="PS50995"/>
    </source>
</evidence>
<sequence>MDFNKEFHRWGLDDSVMAELMSFIVRGYNIYLANRIQDLNVTPGQIRFILLLNVNENASQEELAHQLLLSRGTAAKTLRKLDDENIIQRTIDPQNRRKYGVVLTDKGKEIAEKIEKIDKDWEKSIYEHFEGDNKEVIKDVLKKLAISSMKTIQDERIDRKDFPFMDYHPRAKFHHHRGHFNFRRF</sequence>
<dbReference type="GO" id="GO:0003700">
    <property type="term" value="F:DNA-binding transcription factor activity"/>
    <property type="evidence" value="ECO:0007669"/>
    <property type="project" value="InterPro"/>
</dbReference>
<gene>
    <name evidence="5" type="primary">slyA_3</name>
    <name evidence="5" type="ORF">MBCUT_07730</name>
</gene>
<dbReference type="GO" id="GO:0003677">
    <property type="term" value="F:DNA binding"/>
    <property type="evidence" value="ECO:0007669"/>
    <property type="project" value="UniProtKB-KW"/>
</dbReference>
<dbReference type="PATRIC" id="fig|47311.3.peg.855"/>
<dbReference type="EMBL" id="LWMW01000090">
    <property type="protein sequence ID" value="KZX16539.1"/>
    <property type="molecule type" value="Genomic_DNA"/>
</dbReference>
<name>A0A166EDM7_9EURY</name>
<keyword evidence="1" id="KW-0805">Transcription regulation</keyword>
<dbReference type="PROSITE" id="PS50995">
    <property type="entry name" value="HTH_MARR_2"/>
    <property type="match status" value="1"/>
</dbReference>
<dbReference type="Proteomes" id="UP000077275">
    <property type="component" value="Unassembled WGS sequence"/>
</dbReference>
<dbReference type="SMART" id="SM00347">
    <property type="entry name" value="HTH_MARR"/>
    <property type="match status" value="1"/>
</dbReference>
<feature type="domain" description="HTH marR-type" evidence="4">
    <location>
        <begin position="14"/>
        <end position="146"/>
    </location>
</feature>
<dbReference type="Gene3D" id="1.10.10.10">
    <property type="entry name" value="Winged helix-like DNA-binding domain superfamily/Winged helix DNA-binding domain"/>
    <property type="match status" value="1"/>
</dbReference>
<dbReference type="RefSeq" id="WP_067259135.1">
    <property type="nucleotide sequence ID" value="NZ_LWMW01000090.1"/>
</dbReference>
<dbReference type="InterPro" id="IPR036390">
    <property type="entry name" value="WH_DNA-bd_sf"/>
</dbReference>
<evidence type="ECO:0000313" key="5">
    <source>
        <dbReference type="EMBL" id="KZX16539.1"/>
    </source>
</evidence>
<protein>
    <submittedName>
        <fullName evidence="5">Transcriptional regulator SlyA</fullName>
    </submittedName>
</protein>
<dbReference type="PANTHER" id="PTHR42756">
    <property type="entry name" value="TRANSCRIPTIONAL REGULATOR, MARR"/>
    <property type="match status" value="1"/>
</dbReference>